<evidence type="ECO:0000313" key="2">
    <source>
        <dbReference type="EMBL" id="KAL0965019.1"/>
    </source>
</evidence>
<name>A0ABD0W283_UMBPY</name>
<dbReference type="EMBL" id="JAGEUA010000009">
    <property type="protein sequence ID" value="KAL0965019.1"/>
    <property type="molecule type" value="Genomic_DNA"/>
</dbReference>
<feature type="region of interest" description="Disordered" evidence="1">
    <location>
        <begin position="38"/>
        <end position="60"/>
    </location>
</feature>
<keyword evidence="3" id="KW-1185">Reference proteome</keyword>
<evidence type="ECO:0000256" key="1">
    <source>
        <dbReference type="SAM" id="MobiDB-lite"/>
    </source>
</evidence>
<dbReference type="Proteomes" id="UP001557470">
    <property type="component" value="Unassembled WGS sequence"/>
</dbReference>
<organism evidence="2 3">
    <name type="scientific">Umbra pygmaea</name>
    <name type="common">Eastern mudminnow</name>
    <dbReference type="NCBI Taxonomy" id="75934"/>
    <lineage>
        <taxon>Eukaryota</taxon>
        <taxon>Metazoa</taxon>
        <taxon>Chordata</taxon>
        <taxon>Craniata</taxon>
        <taxon>Vertebrata</taxon>
        <taxon>Euteleostomi</taxon>
        <taxon>Actinopterygii</taxon>
        <taxon>Neopterygii</taxon>
        <taxon>Teleostei</taxon>
        <taxon>Protacanthopterygii</taxon>
        <taxon>Esociformes</taxon>
        <taxon>Umbridae</taxon>
        <taxon>Umbra</taxon>
    </lineage>
</organism>
<sequence length="73" mass="8143">MVLYAIGVCHHGKPDLQDICRPQDSAFFIQRQERTLMISTKSGKKTDGTGMNSSDPSSDHKLVHWALGSSWCH</sequence>
<proteinExistence type="predicted"/>
<gene>
    <name evidence="2" type="ORF">UPYG_G00275730</name>
</gene>
<accession>A0ABD0W283</accession>
<comment type="caution">
    <text evidence="2">The sequence shown here is derived from an EMBL/GenBank/DDBJ whole genome shotgun (WGS) entry which is preliminary data.</text>
</comment>
<reference evidence="2 3" key="1">
    <citation type="submission" date="2024-06" db="EMBL/GenBank/DDBJ databases">
        <authorList>
            <person name="Pan Q."/>
            <person name="Wen M."/>
            <person name="Jouanno E."/>
            <person name="Zahm M."/>
            <person name="Klopp C."/>
            <person name="Cabau C."/>
            <person name="Louis A."/>
            <person name="Berthelot C."/>
            <person name="Parey E."/>
            <person name="Roest Crollius H."/>
            <person name="Montfort J."/>
            <person name="Robinson-Rechavi M."/>
            <person name="Bouchez O."/>
            <person name="Lampietro C."/>
            <person name="Lopez Roques C."/>
            <person name="Donnadieu C."/>
            <person name="Postlethwait J."/>
            <person name="Bobe J."/>
            <person name="Verreycken H."/>
            <person name="Guiguen Y."/>
        </authorList>
    </citation>
    <scope>NUCLEOTIDE SEQUENCE [LARGE SCALE GENOMIC DNA]</scope>
    <source>
        <strain evidence="2">Up_M1</strain>
        <tissue evidence="2">Testis</tissue>
    </source>
</reference>
<dbReference type="AlphaFoldDB" id="A0ABD0W283"/>
<evidence type="ECO:0000313" key="3">
    <source>
        <dbReference type="Proteomes" id="UP001557470"/>
    </source>
</evidence>
<protein>
    <submittedName>
        <fullName evidence="2">Uncharacterized protein</fullName>
    </submittedName>
</protein>